<dbReference type="RefSeq" id="WP_036585290.1">
    <property type="nucleotide sequence ID" value="NZ_JPJI01000032.1"/>
</dbReference>
<dbReference type="PROSITE" id="PS51257">
    <property type="entry name" value="PROKAR_LIPOPROTEIN"/>
    <property type="match status" value="1"/>
</dbReference>
<protein>
    <recommendedName>
        <fullName evidence="4">Multidrug transporter</fullName>
    </recommendedName>
</protein>
<sequence length="387" mass="39803">MKKLFISMLAVAALTVSCSDDDTTGGDTAITVDANDFQGTFTEAGVIRLDAGLTYKLTGAVVIEDGVELEIPAGTVIEAVGGTSSYIAIAQGGLIDVQGTATNPVVMTSGLATKTAGDWGGLVLCGKAPSNKGGSVTAEVSGLTYGGTETTDSSGSIRYLRVEYAGATFNSSKEFNGVSFFGVGSGTTVDYVQVFEGNDDGFEFFGGNVTANHLVVNNPTDDAFDWTEGWQGAGSFWYADLTSGRGHRIIEADNLEADNNATPISSPTITNLTGVGNGDGTEDDGLKIRRGTKGDFDNIVLVGHNESIEIDDAATTAFFAAGSELIFTNVAITTTDALMNVDGTDFSTRADVIATYPNAVITENATATGAGSGTAVPAWAQGWTTGL</sequence>
<reference evidence="2 3" key="1">
    <citation type="submission" date="2014-07" db="EMBL/GenBank/DDBJ databases">
        <title>Draft genome sequence of Nonlabens ulvanivorans, an ulvan degrading bacterium.</title>
        <authorList>
            <person name="Kopel M."/>
            <person name="Helbert W."/>
            <person name="Henrissat B."/>
            <person name="Doniger T."/>
            <person name="Banin E."/>
        </authorList>
    </citation>
    <scope>NUCLEOTIDE SEQUENCE [LARGE SCALE GENOMIC DNA]</scope>
    <source>
        <strain evidence="2 3">PLR</strain>
    </source>
</reference>
<organism evidence="2 3">
    <name type="scientific">Nonlabens ulvanivorans</name>
    <name type="common">Persicivirga ulvanivorans</name>
    <dbReference type="NCBI Taxonomy" id="906888"/>
    <lineage>
        <taxon>Bacteria</taxon>
        <taxon>Pseudomonadati</taxon>
        <taxon>Bacteroidota</taxon>
        <taxon>Flavobacteriia</taxon>
        <taxon>Flavobacteriales</taxon>
        <taxon>Flavobacteriaceae</taxon>
        <taxon>Nonlabens</taxon>
    </lineage>
</organism>
<proteinExistence type="predicted"/>
<dbReference type="AlphaFoldDB" id="A0A084JUR4"/>
<gene>
    <name evidence="2" type="ORF">IL45_11180</name>
</gene>
<dbReference type="InterPro" id="IPR011050">
    <property type="entry name" value="Pectin_lyase_fold/virulence"/>
</dbReference>
<evidence type="ECO:0000256" key="1">
    <source>
        <dbReference type="SAM" id="SignalP"/>
    </source>
</evidence>
<feature type="signal peptide" evidence="1">
    <location>
        <begin position="1"/>
        <end position="18"/>
    </location>
</feature>
<keyword evidence="1" id="KW-0732">Signal</keyword>
<name>A0A084JUR4_NONUL</name>
<dbReference type="PANTHER" id="PTHR41339">
    <property type="entry name" value="LIPL48"/>
    <property type="match status" value="1"/>
</dbReference>
<dbReference type="EMBL" id="JPJI01000032">
    <property type="protein sequence ID" value="KEZ92698.1"/>
    <property type="molecule type" value="Genomic_DNA"/>
</dbReference>
<dbReference type="Proteomes" id="UP000028531">
    <property type="component" value="Unassembled WGS sequence"/>
</dbReference>
<comment type="caution">
    <text evidence="2">The sequence shown here is derived from an EMBL/GenBank/DDBJ whole genome shotgun (WGS) entry which is preliminary data.</text>
</comment>
<evidence type="ECO:0008006" key="4">
    <source>
        <dbReference type="Google" id="ProtNLM"/>
    </source>
</evidence>
<accession>A0A084JUR4</accession>
<feature type="chain" id="PRO_5001777615" description="Multidrug transporter" evidence="1">
    <location>
        <begin position="19"/>
        <end position="387"/>
    </location>
</feature>
<dbReference type="OrthoDB" id="1521716at2"/>
<evidence type="ECO:0000313" key="2">
    <source>
        <dbReference type="EMBL" id="KEZ92698.1"/>
    </source>
</evidence>
<dbReference type="PANTHER" id="PTHR41339:SF1">
    <property type="entry name" value="SECRETED PROTEIN"/>
    <property type="match status" value="1"/>
</dbReference>
<dbReference type="SUPFAM" id="SSF51126">
    <property type="entry name" value="Pectin lyase-like"/>
    <property type="match status" value="1"/>
</dbReference>
<evidence type="ECO:0000313" key="3">
    <source>
        <dbReference type="Proteomes" id="UP000028531"/>
    </source>
</evidence>